<dbReference type="PROSITE" id="PS00018">
    <property type="entry name" value="EF_HAND_1"/>
    <property type="match status" value="1"/>
</dbReference>
<proteinExistence type="predicted"/>
<dbReference type="AlphaFoldDB" id="A0AB34K3R6"/>
<protein>
    <recommendedName>
        <fullName evidence="3">EF-hand domain-containing protein</fullName>
    </recommendedName>
</protein>
<dbReference type="Gene3D" id="1.10.238.10">
    <property type="entry name" value="EF-hand"/>
    <property type="match status" value="1"/>
</dbReference>
<evidence type="ECO:0000313" key="5">
    <source>
        <dbReference type="Proteomes" id="UP001515480"/>
    </source>
</evidence>
<comment type="caution">
    <text evidence="4">The sequence shown here is derived from an EMBL/GenBank/DDBJ whole genome shotgun (WGS) entry which is preliminary data.</text>
</comment>
<dbReference type="GO" id="GO:0005509">
    <property type="term" value="F:calcium ion binding"/>
    <property type="evidence" value="ECO:0007669"/>
    <property type="project" value="InterPro"/>
</dbReference>
<name>A0AB34K3R6_PRYPA</name>
<evidence type="ECO:0000313" key="4">
    <source>
        <dbReference type="EMBL" id="KAL1529173.1"/>
    </source>
</evidence>
<dbReference type="SUPFAM" id="SSF47473">
    <property type="entry name" value="EF-hand"/>
    <property type="match status" value="1"/>
</dbReference>
<dbReference type="EMBL" id="JBGBPQ010000001">
    <property type="protein sequence ID" value="KAL1529173.1"/>
    <property type="molecule type" value="Genomic_DNA"/>
</dbReference>
<dbReference type="InterPro" id="IPR018247">
    <property type="entry name" value="EF_Hand_1_Ca_BS"/>
</dbReference>
<sequence length="199" mass="22288">MAPPAKGGAVKKRPVKDTPQERAPAAEAAEPRLSAAESLRIRDAFNKVDMNHTGALDGLELRQLFLELGRLDLDPDREVDEIRRLGSKRKNGRVTEADRIDLRATLAYFAYRPRPVITEDEACSKHLFQTLTATAGEKHTDATVSIHDLGKMLRECYELEVDMTQFVKGADHLNLSEFQALCSTKMEQPIDFSPANRGW</sequence>
<evidence type="ECO:0000256" key="2">
    <source>
        <dbReference type="SAM" id="MobiDB-lite"/>
    </source>
</evidence>
<feature type="region of interest" description="Disordered" evidence="2">
    <location>
        <begin position="1"/>
        <end position="33"/>
    </location>
</feature>
<keyword evidence="5" id="KW-1185">Reference proteome</keyword>
<gene>
    <name evidence="4" type="ORF">AB1Y20_000132</name>
</gene>
<dbReference type="InterPro" id="IPR011992">
    <property type="entry name" value="EF-hand-dom_pair"/>
</dbReference>
<evidence type="ECO:0000256" key="1">
    <source>
        <dbReference type="ARBA" id="ARBA00022837"/>
    </source>
</evidence>
<keyword evidence="1" id="KW-0106">Calcium</keyword>
<evidence type="ECO:0000259" key="3">
    <source>
        <dbReference type="PROSITE" id="PS50222"/>
    </source>
</evidence>
<feature type="compositionally biased region" description="Low complexity" evidence="2">
    <location>
        <begin position="21"/>
        <end position="33"/>
    </location>
</feature>
<accession>A0AB34K3R6</accession>
<dbReference type="Proteomes" id="UP001515480">
    <property type="component" value="Unassembled WGS sequence"/>
</dbReference>
<dbReference type="PROSITE" id="PS50222">
    <property type="entry name" value="EF_HAND_2"/>
    <property type="match status" value="1"/>
</dbReference>
<dbReference type="InterPro" id="IPR002048">
    <property type="entry name" value="EF_hand_dom"/>
</dbReference>
<feature type="domain" description="EF-hand" evidence="3">
    <location>
        <begin position="36"/>
        <end position="71"/>
    </location>
</feature>
<reference evidence="4 5" key="1">
    <citation type="journal article" date="2024" name="Science">
        <title>Giant polyketide synthase enzymes in the biosynthesis of giant marine polyether toxins.</title>
        <authorList>
            <person name="Fallon T.R."/>
            <person name="Shende V.V."/>
            <person name="Wierzbicki I.H."/>
            <person name="Pendleton A.L."/>
            <person name="Watervoot N.F."/>
            <person name="Auber R.P."/>
            <person name="Gonzalez D.J."/>
            <person name="Wisecaver J.H."/>
            <person name="Moore B.S."/>
        </authorList>
    </citation>
    <scope>NUCLEOTIDE SEQUENCE [LARGE SCALE GENOMIC DNA]</scope>
    <source>
        <strain evidence="4 5">12B1</strain>
    </source>
</reference>
<organism evidence="4 5">
    <name type="scientific">Prymnesium parvum</name>
    <name type="common">Toxic golden alga</name>
    <dbReference type="NCBI Taxonomy" id="97485"/>
    <lineage>
        <taxon>Eukaryota</taxon>
        <taxon>Haptista</taxon>
        <taxon>Haptophyta</taxon>
        <taxon>Prymnesiophyceae</taxon>
        <taxon>Prymnesiales</taxon>
        <taxon>Prymnesiaceae</taxon>
        <taxon>Prymnesium</taxon>
    </lineage>
</organism>